<evidence type="ECO:0000313" key="1">
    <source>
        <dbReference type="EMBL" id="MBJ6366659.1"/>
    </source>
</evidence>
<gene>
    <name evidence="1" type="primary">eboE</name>
    <name evidence="1" type="ORF">JF259_01030</name>
</gene>
<dbReference type="InterPro" id="IPR036237">
    <property type="entry name" value="Xyl_isomerase-like_sf"/>
</dbReference>
<dbReference type="Gene3D" id="3.20.20.150">
    <property type="entry name" value="Divalent-metal-dependent TIM barrel enzymes"/>
    <property type="match status" value="1"/>
</dbReference>
<organism evidence="1 2">
    <name type="scientific">Snuella sedimenti</name>
    <dbReference type="NCBI Taxonomy" id="2798802"/>
    <lineage>
        <taxon>Bacteria</taxon>
        <taxon>Pseudomonadati</taxon>
        <taxon>Bacteroidota</taxon>
        <taxon>Flavobacteriia</taxon>
        <taxon>Flavobacteriales</taxon>
        <taxon>Flavobacteriaceae</taxon>
        <taxon>Snuella</taxon>
    </lineage>
</organism>
<dbReference type="RefSeq" id="WP_199112270.1">
    <property type="nucleotide sequence ID" value="NZ_JAELVQ010000001.1"/>
</dbReference>
<comment type="caution">
    <text evidence="1">The sequence shown here is derived from an EMBL/GenBank/DDBJ whole genome shotgun (WGS) entry which is preliminary data.</text>
</comment>
<dbReference type="SUPFAM" id="SSF51658">
    <property type="entry name" value="Xylose isomerase-like"/>
    <property type="match status" value="1"/>
</dbReference>
<dbReference type="EMBL" id="JAELVQ010000001">
    <property type="protein sequence ID" value="MBJ6366659.1"/>
    <property type="molecule type" value="Genomic_DNA"/>
</dbReference>
<dbReference type="AlphaFoldDB" id="A0A8J7J0B4"/>
<name>A0A8J7J0B4_9FLAO</name>
<evidence type="ECO:0000313" key="2">
    <source>
        <dbReference type="Proteomes" id="UP000610931"/>
    </source>
</evidence>
<dbReference type="Proteomes" id="UP000610931">
    <property type="component" value="Unassembled WGS sequence"/>
</dbReference>
<reference evidence="1" key="1">
    <citation type="submission" date="2020-12" db="EMBL/GenBank/DDBJ databases">
        <title>Snuella sp. nov., isolated from sediment in Incheon.</title>
        <authorList>
            <person name="Kim W."/>
        </authorList>
    </citation>
    <scope>NUCLEOTIDE SEQUENCE</scope>
    <source>
        <strain evidence="1">CAU 1569</strain>
    </source>
</reference>
<sequence>MIIKEHAHLTYCTNIHSGETWEAVFNNLKQYTVNIKKQLTPHEPFGIGLRLSQESASTLLETSNLSTFKAWLKQEDLYVFTINGFPYGAFHNVVIKDQVHTPDWTTTERLQYTKDLMTILAELLPESMDGSVSTSPLSYKHWFEDEISIDSTKKKACASLVEVVLQLVAIKHSTGKLLHLDLEPEPDGFLENTQEVIDFFNDYLLKDGLFELQKKLNCPHEAAKQHLLDHIQVCYDVCHFALAYESPQYVISQLKKEGIKIGKVQISAAIKCEQSNTISIEKQQAGLRPFDEPTYLHQSIVKLDNGSLLHFSDLNEGIDAMGKPNFKEIRTHFHVPIFISKFSILQSTQDEIIKALELWKETQYSNHLEVETYTWSILPKTLQTDLTSSITRELEWVQKQLLN</sequence>
<protein>
    <submittedName>
        <fullName evidence="1">Metabolite traffic protein EboE</fullName>
    </submittedName>
</protein>
<proteinExistence type="predicted"/>
<keyword evidence="2" id="KW-1185">Reference proteome</keyword>
<dbReference type="NCBIfam" id="NF035939">
    <property type="entry name" value="TIM_EboE"/>
    <property type="match status" value="1"/>
</dbReference>
<accession>A0A8J7J0B4</accession>